<keyword evidence="3" id="KW-1185">Reference proteome</keyword>
<dbReference type="EMBL" id="JAQQLI010000021">
    <property type="protein sequence ID" value="MDC7786971.1"/>
    <property type="molecule type" value="Genomic_DNA"/>
</dbReference>
<reference evidence="2" key="2">
    <citation type="submission" date="2023-02" db="EMBL/GenBank/DDBJ databases">
        <authorList>
            <person name="Rayyan A."/>
            <person name="Meyer T."/>
            <person name="Kyndt J.A."/>
        </authorList>
    </citation>
    <scope>NUCLEOTIDE SEQUENCE</scope>
    <source>
        <strain evidence="2">DSM 9987</strain>
    </source>
</reference>
<dbReference type="Pfam" id="PF22513">
    <property type="entry name" value="FitA-like_RHH"/>
    <property type="match status" value="1"/>
</dbReference>
<comment type="caution">
    <text evidence="2">The sequence shown here is derived from an EMBL/GenBank/DDBJ whole genome shotgun (WGS) entry which is preliminary data.</text>
</comment>
<dbReference type="InterPro" id="IPR013321">
    <property type="entry name" value="Arc_rbn_hlx_hlx"/>
</dbReference>
<evidence type="ECO:0000313" key="2">
    <source>
        <dbReference type="EMBL" id="MDC7786971.1"/>
    </source>
</evidence>
<name>A0ABT5JBH9_RHOTP</name>
<protein>
    <submittedName>
        <fullName evidence="2">Plasmid stabilization protein</fullName>
    </submittedName>
</protein>
<reference evidence="2" key="1">
    <citation type="journal article" date="2023" name="Microbiol Resour">
        <title>Genome Sequences of Rhodoplanes serenus and Two Thermotolerant Strains, Rhodoplanes tepidamans and 'Rhodoplanes cryptolactis,' Further Refine the Genus.</title>
        <authorList>
            <person name="Rayyan A.A."/>
            <person name="Kyndt J.A."/>
        </authorList>
    </citation>
    <scope>NUCLEOTIDE SEQUENCE</scope>
    <source>
        <strain evidence="2">DSM 9987</strain>
    </source>
</reference>
<dbReference type="InterPro" id="IPR053853">
    <property type="entry name" value="FitA-like_RHH"/>
</dbReference>
<evidence type="ECO:0000259" key="1">
    <source>
        <dbReference type="Pfam" id="PF22513"/>
    </source>
</evidence>
<dbReference type="Proteomes" id="UP001165652">
    <property type="component" value="Unassembled WGS sequence"/>
</dbReference>
<evidence type="ECO:0000313" key="3">
    <source>
        <dbReference type="Proteomes" id="UP001165652"/>
    </source>
</evidence>
<dbReference type="SUPFAM" id="SSF47598">
    <property type="entry name" value="Ribbon-helix-helix"/>
    <property type="match status" value="1"/>
</dbReference>
<feature type="domain" description="Antitoxin FitA-like ribbon-helix-helix" evidence="1">
    <location>
        <begin position="4"/>
        <end position="40"/>
    </location>
</feature>
<dbReference type="RefSeq" id="WP_272777813.1">
    <property type="nucleotide sequence ID" value="NZ_JAQQLI010000021.1"/>
</dbReference>
<dbReference type="InterPro" id="IPR010985">
    <property type="entry name" value="Ribbon_hlx_hlx"/>
</dbReference>
<dbReference type="Gene3D" id="1.10.1220.10">
    <property type="entry name" value="Met repressor-like"/>
    <property type="match status" value="1"/>
</dbReference>
<organism evidence="2 3">
    <name type="scientific">Rhodoplanes tepidamans</name>
    <name type="common">Rhodoplanes cryptolactis</name>
    <dbReference type="NCBI Taxonomy" id="200616"/>
    <lineage>
        <taxon>Bacteria</taxon>
        <taxon>Pseudomonadati</taxon>
        <taxon>Pseudomonadota</taxon>
        <taxon>Alphaproteobacteria</taxon>
        <taxon>Hyphomicrobiales</taxon>
        <taxon>Nitrobacteraceae</taxon>
        <taxon>Rhodoplanes</taxon>
    </lineage>
</organism>
<sequence>MGDLLLRNIDDKVLDQLRTRADLRGRSVEQEARDILAAAAPLTPDHKIELSRRLRARSPKLDDFDVHAAIRSGRDDEFLP</sequence>
<proteinExistence type="predicted"/>
<gene>
    <name evidence="2" type="ORF">PQJ73_14855</name>
</gene>
<accession>A0ABT5JBH9</accession>